<keyword evidence="1" id="KW-0812">Transmembrane</keyword>
<dbReference type="PANTHER" id="PTHR30373">
    <property type="entry name" value="UPF0603 PROTEIN YGCG"/>
    <property type="match status" value="1"/>
</dbReference>
<sequence length="357" mass="37697">MWYWKQRLGYFLKLIMALLILSSSVLAWSNDQNKQILATAALNDASPDQAIIGQVVKEQQAQKSNGSNSVEQKTNAPLSVADDMQVGQSTRNLPTLNQPVIDQANVLTASQYKQLSDQVRQLHRTAKAQIGIVIVPSTGQEDIFDFAMRIANQWKLGTAKQDNGIVVAVAVNDRRIQILTGYGLEGVLPDVVVSRIIRNQITPAFKDGNISSGLISGINEIQRILNLDPSVAQQAAQQLKQQHESAIREQESKSQMLLYTAIILIVGIFASSFFGSRLTASVAGVTAVSAGILSGAGLLVSLLLGAGVFLLLITSLAQLILQIFMSGGGGGSGGGSNGSDGYSGGGDFGGGGASGSW</sequence>
<feature type="signal peptide" evidence="2">
    <location>
        <begin position="1"/>
        <end position="27"/>
    </location>
</feature>
<evidence type="ECO:0000256" key="1">
    <source>
        <dbReference type="SAM" id="Phobius"/>
    </source>
</evidence>
<name>A0A1G6GHX5_9GAMM</name>
<feature type="domain" description="TPM" evidence="3">
    <location>
        <begin position="100"/>
        <end position="223"/>
    </location>
</feature>
<dbReference type="PANTHER" id="PTHR30373:SF2">
    <property type="entry name" value="UPF0603 PROTEIN YGCG"/>
    <property type="match status" value="1"/>
</dbReference>
<dbReference type="Pfam" id="PF04536">
    <property type="entry name" value="TPM_phosphatase"/>
    <property type="match status" value="1"/>
</dbReference>
<dbReference type="EMBL" id="FMYL01000001">
    <property type="protein sequence ID" value="SDB81544.1"/>
    <property type="molecule type" value="Genomic_DNA"/>
</dbReference>
<reference evidence="5" key="1">
    <citation type="submission" date="2016-09" db="EMBL/GenBank/DDBJ databases">
        <authorList>
            <person name="Varghese N."/>
            <person name="Submissions S."/>
        </authorList>
    </citation>
    <scope>NUCLEOTIDE SEQUENCE [LARGE SCALE GENOMIC DNA]</scope>
    <source>
        <strain evidence="5">ANC 4422</strain>
    </source>
</reference>
<dbReference type="STRING" id="1219383.SAMN05421733_101168"/>
<evidence type="ECO:0000313" key="5">
    <source>
        <dbReference type="Proteomes" id="UP000242501"/>
    </source>
</evidence>
<evidence type="ECO:0000313" key="4">
    <source>
        <dbReference type="EMBL" id="SDB81544.1"/>
    </source>
</evidence>
<dbReference type="RefSeq" id="WP_244518098.1">
    <property type="nucleotide sequence ID" value="NZ_FMYL01000001.1"/>
</dbReference>
<dbReference type="Gene3D" id="3.10.310.50">
    <property type="match status" value="1"/>
</dbReference>
<feature type="chain" id="PRO_5017240961" description="TPM domain-containing protein" evidence="2">
    <location>
        <begin position="28"/>
        <end position="357"/>
    </location>
</feature>
<protein>
    <recommendedName>
        <fullName evidence="3">TPM domain-containing protein</fullName>
    </recommendedName>
</protein>
<proteinExistence type="predicted"/>
<keyword evidence="5" id="KW-1185">Reference proteome</keyword>
<evidence type="ECO:0000256" key="2">
    <source>
        <dbReference type="SAM" id="SignalP"/>
    </source>
</evidence>
<dbReference type="InterPro" id="IPR007621">
    <property type="entry name" value="TPM_dom"/>
</dbReference>
<feature type="transmembrane region" description="Helical" evidence="1">
    <location>
        <begin position="287"/>
        <end position="313"/>
    </location>
</feature>
<dbReference type="AlphaFoldDB" id="A0A1G6GHX5"/>
<feature type="transmembrane region" description="Helical" evidence="1">
    <location>
        <begin position="256"/>
        <end position="275"/>
    </location>
</feature>
<dbReference type="Proteomes" id="UP000242501">
    <property type="component" value="Unassembled WGS sequence"/>
</dbReference>
<organism evidence="4 5">
    <name type="scientific">Acinetobacter boissieri</name>
    <dbReference type="NCBI Taxonomy" id="1219383"/>
    <lineage>
        <taxon>Bacteria</taxon>
        <taxon>Pseudomonadati</taxon>
        <taxon>Pseudomonadota</taxon>
        <taxon>Gammaproteobacteria</taxon>
        <taxon>Moraxellales</taxon>
        <taxon>Moraxellaceae</taxon>
        <taxon>Acinetobacter</taxon>
    </lineage>
</organism>
<accession>A0A1G6GHX5</accession>
<keyword evidence="2" id="KW-0732">Signal</keyword>
<keyword evidence="1" id="KW-1133">Transmembrane helix</keyword>
<keyword evidence="1" id="KW-0472">Membrane</keyword>
<gene>
    <name evidence="4" type="ORF">SAMN05421733_101168</name>
</gene>
<evidence type="ECO:0000259" key="3">
    <source>
        <dbReference type="Pfam" id="PF04536"/>
    </source>
</evidence>